<keyword evidence="2" id="KW-0784">Thiamine biosynthesis</keyword>
<dbReference type="GO" id="GO:0009228">
    <property type="term" value="P:thiamine biosynthetic process"/>
    <property type="evidence" value="ECO:0007669"/>
    <property type="project" value="UniProtKB-KW"/>
</dbReference>
<sequence length="197" mass="22445">MVIFMFLITNRKLVNREKYFNTIEEAGKYGVKNIILREKDLSTEELIEVYIKIRDLVPKETNIIINSNIEATRILKEKFIHLSFKDFKRNLEEVKSLEVGVSVHSILEAIEADRLGASYILVSPIFETQCKKGATPKGIDFIKEIKEKVNCKVIALGGINEHNFKKVLGAGADDFACMSLLFMSNNIKKCLNTFKVL</sequence>
<reference evidence="4 5" key="1">
    <citation type="submission" date="2016-01" db="EMBL/GenBank/DDBJ databases">
        <authorList>
            <person name="Oliw E.H."/>
        </authorList>
    </citation>
    <scope>NUCLEOTIDE SEQUENCE [LARGE SCALE GENOMIC DNA]</scope>
    <source>
        <strain evidence="4 5">MJR7757A</strain>
    </source>
</reference>
<evidence type="ECO:0000313" key="5">
    <source>
        <dbReference type="Proteomes" id="UP000070646"/>
    </source>
</evidence>
<evidence type="ECO:0000313" key="4">
    <source>
        <dbReference type="EMBL" id="KXA14764.1"/>
    </source>
</evidence>
<dbReference type="PANTHER" id="PTHR20857">
    <property type="entry name" value="THIAMINE-PHOSPHATE PYROPHOSPHORYLASE"/>
    <property type="match status" value="1"/>
</dbReference>
<accession>A0A133NEQ6</accession>
<dbReference type="EMBL" id="LRPU01000006">
    <property type="protein sequence ID" value="KXA14764.1"/>
    <property type="molecule type" value="Genomic_DNA"/>
</dbReference>
<dbReference type="CDD" id="cd00564">
    <property type="entry name" value="TMP_TenI"/>
    <property type="match status" value="1"/>
</dbReference>
<evidence type="ECO:0000256" key="2">
    <source>
        <dbReference type="ARBA" id="ARBA00022977"/>
    </source>
</evidence>
<dbReference type="InterPro" id="IPR036206">
    <property type="entry name" value="ThiamineP_synth_sf"/>
</dbReference>
<dbReference type="SUPFAM" id="SSF51391">
    <property type="entry name" value="Thiamin phosphate synthase"/>
    <property type="match status" value="1"/>
</dbReference>
<dbReference type="InterPro" id="IPR022998">
    <property type="entry name" value="ThiamineP_synth_TenI"/>
</dbReference>
<dbReference type="InterPro" id="IPR013785">
    <property type="entry name" value="Aldolase_TIM"/>
</dbReference>
<dbReference type="Gene3D" id="3.20.20.70">
    <property type="entry name" value="Aldolase class I"/>
    <property type="match status" value="1"/>
</dbReference>
<comment type="caution">
    <text evidence="4">The sequence shown here is derived from an EMBL/GenBank/DDBJ whole genome shotgun (WGS) entry which is preliminary data.</text>
</comment>
<dbReference type="PANTHER" id="PTHR20857:SF15">
    <property type="entry name" value="THIAMINE-PHOSPHATE SYNTHASE"/>
    <property type="match status" value="1"/>
</dbReference>
<dbReference type="Proteomes" id="UP000070646">
    <property type="component" value="Unassembled WGS sequence"/>
</dbReference>
<gene>
    <name evidence="4" type="ORF">HMPREF3222_00131</name>
</gene>
<evidence type="ECO:0000256" key="1">
    <source>
        <dbReference type="ARBA" id="ARBA00004948"/>
    </source>
</evidence>
<comment type="pathway">
    <text evidence="1">Cofactor biosynthesis; thiamine diphosphate biosynthesis.</text>
</comment>
<dbReference type="Pfam" id="PF02581">
    <property type="entry name" value="TMP-TENI"/>
    <property type="match status" value="1"/>
</dbReference>
<protein>
    <submittedName>
        <fullName evidence="4">Putative thiamine-phosphate diphosphorylase</fullName>
    </submittedName>
</protein>
<organism evidence="4 5">
    <name type="scientific">Clostridium perfringens</name>
    <dbReference type="NCBI Taxonomy" id="1502"/>
    <lineage>
        <taxon>Bacteria</taxon>
        <taxon>Bacillati</taxon>
        <taxon>Bacillota</taxon>
        <taxon>Clostridia</taxon>
        <taxon>Eubacteriales</taxon>
        <taxon>Clostridiaceae</taxon>
        <taxon>Clostridium</taxon>
    </lineage>
</organism>
<evidence type="ECO:0000259" key="3">
    <source>
        <dbReference type="Pfam" id="PF02581"/>
    </source>
</evidence>
<dbReference type="AlphaFoldDB" id="A0A133NEQ6"/>
<dbReference type="GO" id="GO:0005737">
    <property type="term" value="C:cytoplasm"/>
    <property type="evidence" value="ECO:0007669"/>
    <property type="project" value="TreeGrafter"/>
</dbReference>
<dbReference type="GO" id="GO:0004789">
    <property type="term" value="F:thiamine-phosphate diphosphorylase activity"/>
    <property type="evidence" value="ECO:0007669"/>
    <property type="project" value="TreeGrafter"/>
</dbReference>
<dbReference type="PATRIC" id="fig|1502.174.peg.133"/>
<name>A0A133NEQ6_CLOPF</name>
<feature type="domain" description="Thiamine phosphate synthase/TenI" evidence="3">
    <location>
        <begin position="6"/>
        <end position="179"/>
    </location>
</feature>
<proteinExistence type="predicted"/>